<comment type="similarity">
    <text evidence="2">Belongs to the DUF177 domain family.</text>
</comment>
<reference evidence="6 7" key="1">
    <citation type="submission" date="2017-08" db="EMBL/GenBank/DDBJ databases">
        <title>Reclassification of Bisgaard taxon 37 and 44.</title>
        <authorList>
            <person name="Christensen H."/>
        </authorList>
    </citation>
    <scope>NUCLEOTIDE SEQUENCE [LARGE SCALE GENOMIC DNA]</scope>
    <source>
        <strain evidence="6 7">EEAB3T1</strain>
    </source>
</reference>
<evidence type="ECO:0000256" key="4">
    <source>
        <dbReference type="ARBA" id="ARBA00022517"/>
    </source>
</evidence>
<organism evidence="6 7">
    <name type="scientific">Psittacicella gerlachiana</name>
    <dbReference type="NCBI Taxonomy" id="2028574"/>
    <lineage>
        <taxon>Bacteria</taxon>
        <taxon>Pseudomonadati</taxon>
        <taxon>Pseudomonadota</taxon>
        <taxon>Gammaproteobacteria</taxon>
        <taxon>Pasteurellales</taxon>
        <taxon>Psittacicellaceae</taxon>
        <taxon>Psittacicella</taxon>
    </lineage>
</organism>
<dbReference type="PANTHER" id="PTHR38099">
    <property type="entry name" value="LARGE RIBOSOMAL RNA SUBUNIT ACCUMULATION PROTEIN YCED"/>
    <property type="match status" value="1"/>
</dbReference>
<evidence type="ECO:0000256" key="5">
    <source>
        <dbReference type="ARBA" id="ARBA00031841"/>
    </source>
</evidence>
<dbReference type="PANTHER" id="PTHR38099:SF1">
    <property type="entry name" value="LARGE RIBOSOMAL RNA SUBUNIT ACCUMULATION PROTEIN YCED"/>
    <property type="match status" value="1"/>
</dbReference>
<evidence type="ECO:0000256" key="1">
    <source>
        <dbReference type="ARBA" id="ARBA00002868"/>
    </source>
</evidence>
<comment type="function">
    <text evidence="1">Plays a role in synthesis, processing and/or stability of 23S rRNA.</text>
</comment>
<keyword evidence="7" id="KW-1185">Reference proteome</keyword>
<dbReference type="RefSeq" id="WP_119535233.1">
    <property type="nucleotide sequence ID" value="NZ_NRJF01000234.1"/>
</dbReference>
<dbReference type="Proteomes" id="UP000265964">
    <property type="component" value="Unassembled WGS sequence"/>
</dbReference>
<dbReference type="GO" id="GO:0042254">
    <property type="term" value="P:ribosome biogenesis"/>
    <property type="evidence" value="ECO:0007669"/>
    <property type="project" value="UniProtKB-KW"/>
</dbReference>
<dbReference type="GO" id="GO:0005829">
    <property type="term" value="C:cytosol"/>
    <property type="evidence" value="ECO:0007669"/>
    <property type="project" value="TreeGrafter"/>
</dbReference>
<proteinExistence type="inferred from homology"/>
<evidence type="ECO:0000313" key="7">
    <source>
        <dbReference type="Proteomes" id="UP000265964"/>
    </source>
</evidence>
<dbReference type="Pfam" id="PF02620">
    <property type="entry name" value="YceD"/>
    <property type="match status" value="1"/>
</dbReference>
<name>A0A3A1Y580_9GAMM</name>
<dbReference type="InterPro" id="IPR039255">
    <property type="entry name" value="YceD_bac"/>
</dbReference>
<dbReference type="EMBL" id="NRJF01000234">
    <property type="protein sequence ID" value="RIY32368.1"/>
    <property type="molecule type" value="Genomic_DNA"/>
</dbReference>
<sequence length="182" mass="20604">MNIKIPAFLNIRNEANKRSDFKGIISKENFKRFPLDTVKSINTDAEVELSCTFDFTNKAIAKGTAKINVTSTCMRCMEDFTYDVIAEFTLSPVANEEQADALPQEYSPLLINEYGEVNIVEGVEEELIMNIALTPKHPNESCNPFLDQEEDFLEDEEVNQEQVTLENNPFSALSQLKGKLKK</sequence>
<dbReference type="AlphaFoldDB" id="A0A3A1Y580"/>
<comment type="caution">
    <text evidence="6">The sequence shown here is derived from an EMBL/GenBank/DDBJ whole genome shotgun (WGS) entry which is preliminary data.</text>
</comment>
<gene>
    <name evidence="6" type="ORF">CKF59_07040</name>
</gene>
<accession>A0A3A1Y580</accession>
<evidence type="ECO:0000313" key="6">
    <source>
        <dbReference type="EMBL" id="RIY32368.1"/>
    </source>
</evidence>
<dbReference type="OrthoDB" id="9786771at2"/>
<protein>
    <recommendedName>
        <fullName evidence="3">Large ribosomal RNA subunit accumulation protein YceD</fullName>
    </recommendedName>
    <alternativeName>
        <fullName evidence="5">23S rRNA accumulation protein YceD</fullName>
    </alternativeName>
</protein>
<keyword evidence="4" id="KW-0690">Ribosome biogenesis</keyword>
<evidence type="ECO:0000256" key="2">
    <source>
        <dbReference type="ARBA" id="ARBA00010740"/>
    </source>
</evidence>
<evidence type="ECO:0000256" key="3">
    <source>
        <dbReference type="ARBA" id="ARBA00015716"/>
    </source>
</evidence>
<dbReference type="InterPro" id="IPR003772">
    <property type="entry name" value="YceD"/>
</dbReference>